<evidence type="ECO:0000313" key="7">
    <source>
        <dbReference type="Proteomes" id="UP000612893"/>
    </source>
</evidence>
<dbReference type="Pfam" id="PF09685">
    <property type="entry name" value="MamF_MmsF"/>
    <property type="match status" value="1"/>
</dbReference>
<dbReference type="PANTHER" id="PTHR36460">
    <property type="entry name" value="UPF0132 DOMAIN PROTEIN (AFU_ORTHOLOGUE AFUA_3G10255)"/>
    <property type="match status" value="1"/>
</dbReference>
<reference evidence="6" key="1">
    <citation type="submission" date="2020-10" db="EMBL/GenBank/DDBJ databases">
        <title>Ca. Dormibacterota MAGs.</title>
        <authorList>
            <person name="Montgomery K."/>
        </authorList>
    </citation>
    <scope>NUCLEOTIDE SEQUENCE [LARGE SCALE GENOMIC DNA]</scope>
    <source>
        <strain evidence="6">SC8812_S17_10</strain>
    </source>
</reference>
<evidence type="ECO:0000256" key="3">
    <source>
        <dbReference type="ARBA" id="ARBA00022989"/>
    </source>
</evidence>
<organism evidence="6 7">
    <name type="scientific">Candidatus Nephthysia bennettiae</name>
    <dbReference type="NCBI Taxonomy" id="3127016"/>
    <lineage>
        <taxon>Bacteria</taxon>
        <taxon>Bacillati</taxon>
        <taxon>Candidatus Dormiibacterota</taxon>
        <taxon>Candidatus Dormibacteria</taxon>
        <taxon>Candidatus Dormibacterales</taxon>
        <taxon>Candidatus Dormibacteraceae</taxon>
        <taxon>Candidatus Nephthysia</taxon>
    </lineage>
</organism>
<protein>
    <submittedName>
        <fullName evidence="6">DUF4870 domain-containing protein</fullName>
    </submittedName>
</protein>
<evidence type="ECO:0000256" key="4">
    <source>
        <dbReference type="ARBA" id="ARBA00023136"/>
    </source>
</evidence>
<feature type="transmembrane region" description="Helical" evidence="5">
    <location>
        <begin position="64"/>
        <end position="85"/>
    </location>
</feature>
<keyword evidence="2 5" id="KW-0812">Transmembrane</keyword>
<proteinExistence type="predicted"/>
<dbReference type="AlphaFoldDB" id="A0A934KAW0"/>
<dbReference type="InterPro" id="IPR019109">
    <property type="entry name" value="MamF_MmsF"/>
</dbReference>
<accession>A0A934KAW0</accession>
<comment type="caution">
    <text evidence="6">The sequence shown here is derived from an EMBL/GenBank/DDBJ whole genome shotgun (WGS) entry which is preliminary data.</text>
</comment>
<comment type="subcellular location">
    <subcellularLocation>
        <location evidence="1">Membrane</location>
        <topology evidence="1">Multi-pass membrane protein</topology>
    </subcellularLocation>
</comment>
<feature type="transmembrane region" description="Helical" evidence="5">
    <location>
        <begin position="36"/>
        <end position="58"/>
    </location>
</feature>
<keyword evidence="4 5" id="KW-0472">Membrane</keyword>
<evidence type="ECO:0000256" key="2">
    <source>
        <dbReference type="ARBA" id="ARBA00022692"/>
    </source>
</evidence>
<dbReference type="Proteomes" id="UP000612893">
    <property type="component" value="Unassembled WGS sequence"/>
</dbReference>
<dbReference type="PANTHER" id="PTHR36460:SF1">
    <property type="entry name" value="UPF0132 DOMAIN PROTEIN (AFU_ORTHOLOGUE AFUA_3G10255)"/>
    <property type="match status" value="1"/>
</dbReference>
<evidence type="ECO:0000256" key="5">
    <source>
        <dbReference type="SAM" id="Phobius"/>
    </source>
</evidence>
<feature type="transmembrane region" description="Helical" evidence="5">
    <location>
        <begin position="6"/>
        <end position="24"/>
    </location>
</feature>
<evidence type="ECO:0000313" key="6">
    <source>
        <dbReference type="EMBL" id="MBJ7599743.1"/>
    </source>
</evidence>
<evidence type="ECO:0000256" key="1">
    <source>
        <dbReference type="ARBA" id="ARBA00004141"/>
    </source>
</evidence>
<keyword evidence="3 5" id="KW-1133">Transmembrane helix</keyword>
<gene>
    <name evidence="6" type="ORF">JF922_16910</name>
</gene>
<keyword evidence="7" id="KW-1185">Reference proteome</keyword>
<dbReference type="EMBL" id="JAEKNR010000170">
    <property type="protein sequence ID" value="MBJ7599743.1"/>
    <property type="molecule type" value="Genomic_DNA"/>
</dbReference>
<name>A0A934KAW0_9BACT</name>
<sequence length="116" mass="12750">MDKRTGAFLSYLLGWITGLIMLFVGKNDPDVKYHAAQSLVFFGSLTVLNFVLGILGSLTHTLFFIGWITNLIGLFGFIMWIICLYRAWSGGGARFQIPLVGGLVSPYAEQIANSVT</sequence>
<dbReference type="GO" id="GO:0016020">
    <property type="term" value="C:membrane"/>
    <property type="evidence" value="ECO:0007669"/>
    <property type="project" value="UniProtKB-SubCell"/>
</dbReference>